<evidence type="ECO:0000313" key="3">
    <source>
        <dbReference type="Proteomes" id="UP000800041"/>
    </source>
</evidence>
<evidence type="ECO:0000313" key="2">
    <source>
        <dbReference type="EMBL" id="KAF1986964.1"/>
    </source>
</evidence>
<dbReference type="EMBL" id="ML977154">
    <property type="protein sequence ID" value="KAF1986964.1"/>
    <property type="molecule type" value="Genomic_DNA"/>
</dbReference>
<feature type="region of interest" description="Disordered" evidence="1">
    <location>
        <begin position="1"/>
        <end position="28"/>
    </location>
</feature>
<protein>
    <submittedName>
        <fullName evidence="2">Uncharacterized protein</fullName>
    </submittedName>
</protein>
<evidence type="ECO:0000256" key="1">
    <source>
        <dbReference type="SAM" id="MobiDB-lite"/>
    </source>
</evidence>
<organism evidence="2 3">
    <name type="scientific">Aulographum hederae CBS 113979</name>
    <dbReference type="NCBI Taxonomy" id="1176131"/>
    <lineage>
        <taxon>Eukaryota</taxon>
        <taxon>Fungi</taxon>
        <taxon>Dikarya</taxon>
        <taxon>Ascomycota</taxon>
        <taxon>Pezizomycotina</taxon>
        <taxon>Dothideomycetes</taxon>
        <taxon>Pleosporomycetidae</taxon>
        <taxon>Aulographales</taxon>
        <taxon>Aulographaceae</taxon>
    </lineage>
</organism>
<accession>A0A6G1H1M4</accession>
<proteinExistence type="predicted"/>
<sequence>MKDTFRLCTQPQSTTRRRHDGSIDPSPKGTPASFQIFHGASIFFFLPLLTLECFVAAQCRYVSTCGTSCYFVETSALQSSPGHLYHSST</sequence>
<dbReference type="Proteomes" id="UP000800041">
    <property type="component" value="Unassembled WGS sequence"/>
</dbReference>
<dbReference type="AlphaFoldDB" id="A0A6G1H1M4"/>
<reference evidence="2" key="1">
    <citation type="journal article" date="2020" name="Stud. Mycol.">
        <title>101 Dothideomycetes genomes: a test case for predicting lifestyles and emergence of pathogens.</title>
        <authorList>
            <person name="Haridas S."/>
            <person name="Albert R."/>
            <person name="Binder M."/>
            <person name="Bloem J."/>
            <person name="Labutti K."/>
            <person name="Salamov A."/>
            <person name="Andreopoulos B."/>
            <person name="Baker S."/>
            <person name="Barry K."/>
            <person name="Bills G."/>
            <person name="Bluhm B."/>
            <person name="Cannon C."/>
            <person name="Castanera R."/>
            <person name="Culley D."/>
            <person name="Daum C."/>
            <person name="Ezra D."/>
            <person name="Gonzalez J."/>
            <person name="Henrissat B."/>
            <person name="Kuo A."/>
            <person name="Liang C."/>
            <person name="Lipzen A."/>
            <person name="Lutzoni F."/>
            <person name="Magnuson J."/>
            <person name="Mondo S."/>
            <person name="Nolan M."/>
            <person name="Ohm R."/>
            <person name="Pangilinan J."/>
            <person name="Park H.-J."/>
            <person name="Ramirez L."/>
            <person name="Alfaro M."/>
            <person name="Sun H."/>
            <person name="Tritt A."/>
            <person name="Yoshinaga Y."/>
            <person name="Zwiers L.-H."/>
            <person name="Turgeon B."/>
            <person name="Goodwin S."/>
            <person name="Spatafora J."/>
            <person name="Crous P."/>
            <person name="Grigoriev I."/>
        </authorList>
    </citation>
    <scope>NUCLEOTIDE SEQUENCE</scope>
    <source>
        <strain evidence="2">CBS 113979</strain>
    </source>
</reference>
<name>A0A6G1H1M4_9PEZI</name>
<keyword evidence="3" id="KW-1185">Reference proteome</keyword>
<gene>
    <name evidence="2" type="ORF">K402DRAFT_60342</name>
</gene>